<name>W0SDU3_9PROT</name>
<organism evidence="4 5">
    <name type="scientific">Sulfuritalea hydrogenivorans sk43H</name>
    <dbReference type="NCBI Taxonomy" id="1223802"/>
    <lineage>
        <taxon>Bacteria</taxon>
        <taxon>Pseudomonadati</taxon>
        <taxon>Pseudomonadota</taxon>
        <taxon>Betaproteobacteria</taxon>
        <taxon>Nitrosomonadales</taxon>
        <taxon>Sterolibacteriaceae</taxon>
        <taxon>Sulfuritalea</taxon>
    </lineage>
</organism>
<sequence length="834" mass="90701">MLRSLLLALLLLAPLLPATADAALIPERQKLFTAGRYAELEKLMEKEIGDDPDPKNAKLMFQCAAFSKLKRYNKLFPCLARMEANIAKGDTAMNDLEEMAKDSPFLTGLARMGAGIAGGSTSSELLLAGTVVPFVHLMKAEAWNELRDYPKAVAAAQAATKSIPTGWSVERSMRIMTLTANGLAEGFGGNREAAVKVAEELAAVGTSYPYSLLAAEKWHGVARIYVSVGDFVKANAALKEDTSSLIGSLAVGLADAIAGMDVGDSMFSYVELPKEFLLYKTQFEIGQVKEAREGFDKLLKDKRTQGNGEIYWLLLYDRGRIAAGEGDMAQAVKLWREAVEIIEHQRSSINTEANKIGFVGDKQAVYGRLIGGLHATGQFAEAFDYLERSKSRALVDMLASKKDFAVVTGDAEKIRDLLAQAEQSEIASLAQGVESRSRTLSVAAPAEVLREQAPELATLVSVSATPIAEIQARLRPDETLVEYYYDEKSLYAFVLNRESLSAMRVDAGDLEAEVRTWRAALEDPQGKTQLPLAQSLYGKLVAPILGQLDRPRITFVAHGVLHYVPLAALHSGNEYLLDKFTVRLLPSASVMKYLRSGEANYPAGALTLGNPDLGDPRLDLEFAQQEAVAIAKMVPQSRAFLRKEANTAALRKYGQGFRYLHFATHGEFKADNPLASALYLSKDDQDDGLLTVSKLYSMRFDTDLVTLSACETGLGKIANGDDVVGLTRGFLYAGAATIVASLWKVDDQATSDLMRAFYSNLSRTGKLDALRQAQLELKGKRPQPFFWAPFQLLGNPDGGQYVAAKAPEPEPPPVAKTVPAAKAKAPPSRKTKAK</sequence>
<keyword evidence="5" id="KW-1185">Reference proteome</keyword>
<dbReference type="Proteomes" id="UP000031637">
    <property type="component" value="Chromosome"/>
</dbReference>
<evidence type="ECO:0000256" key="1">
    <source>
        <dbReference type="SAM" id="MobiDB-lite"/>
    </source>
</evidence>
<dbReference type="RefSeq" id="WP_041097752.1">
    <property type="nucleotide sequence ID" value="NZ_AP012547.1"/>
</dbReference>
<evidence type="ECO:0000313" key="5">
    <source>
        <dbReference type="Proteomes" id="UP000031637"/>
    </source>
</evidence>
<dbReference type="SUPFAM" id="SSF48452">
    <property type="entry name" value="TPR-like"/>
    <property type="match status" value="1"/>
</dbReference>
<accession>W0SDU3</accession>
<reference evidence="4 5" key="1">
    <citation type="journal article" date="2014" name="Syst. Appl. Microbiol.">
        <title>Complete genomes of freshwater sulfur oxidizers Sulfuricella denitrificans skB26 and Sulfuritalea hydrogenivorans sk43H: genetic insights into the sulfur oxidation pathway of betaproteobacteria.</title>
        <authorList>
            <person name="Watanabe T."/>
            <person name="Kojima H."/>
            <person name="Fukui M."/>
        </authorList>
    </citation>
    <scope>NUCLEOTIDE SEQUENCE [LARGE SCALE GENOMIC DNA]</scope>
    <source>
        <strain evidence="4">DSM22779</strain>
    </source>
</reference>
<dbReference type="InterPro" id="IPR011990">
    <property type="entry name" value="TPR-like_helical_dom_sf"/>
</dbReference>
<dbReference type="PANTHER" id="PTHR10098">
    <property type="entry name" value="RAPSYN-RELATED"/>
    <property type="match status" value="1"/>
</dbReference>
<dbReference type="HOGENOM" id="CLU_002404_2_1_4"/>
<gene>
    <name evidence="4" type="ORF">SUTH_01140</name>
</gene>
<keyword evidence="2" id="KW-0732">Signal</keyword>
<dbReference type="PANTHER" id="PTHR10098:SF112">
    <property type="entry name" value="SLR0380 PROTEIN"/>
    <property type="match status" value="1"/>
</dbReference>
<feature type="signal peptide" evidence="2">
    <location>
        <begin position="1"/>
        <end position="22"/>
    </location>
</feature>
<dbReference type="Gene3D" id="1.25.40.10">
    <property type="entry name" value="Tetratricopeptide repeat domain"/>
    <property type="match status" value="1"/>
</dbReference>
<feature type="region of interest" description="Disordered" evidence="1">
    <location>
        <begin position="799"/>
        <end position="834"/>
    </location>
</feature>
<dbReference type="InterPro" id="IPR024983">
    <property type="entry name" value="CHAT_dom"/>
</dbReference>
<proteinExistence type="predicted"/>
<feature type="compositionally biased region" description="Low complexity" evidence="1">
    <location>
        <begin position="815"/>
        <end position="826"/>
    </location>
</feature>
<dbReference type="STRING" id="1223802.SUTH_01140"/>
<evidence type="ECO:0000259" key="3">
    <source>
        <dbReference type="Pfam" id="PF12770"/>
    </source>
</evidence>
<dbReference type="AlphaFoldDB" id="W0SDU3"/>
<feature type="domain" description="CHAT" evidence="3">
    <location>
        <begin position="531"/>
        <end position="795"/>
    </location>
</feature>
<evidence type="ECO:0000313" key="4">
    <source>
        <dbReference type="EMBL" id="BAO28940.1"/>
    </source>
</evidence>
<dbReference type="Pfam" id="PF12770">
    <property type="entry name" value="CHAT"/>
    <property type="match status" value="1"/>
</dbReference>
<dbReference type="EMBL" id="AP012547">
    <property type="protein sequence ID" value="BAO28940.1"/>
    <property type="molecule type" value="Genomic_DNA"/>
</dbReference>
<dbReference type="OrthoDB" id="8549434at2"/>
<protein>
    <submittedName>
        <fullName evidence="4">Tetratricopeptide repeat domain protein</fullName>
    </submittedName>
</protein>
<dbReference type="KEGG" id="shd:SUTH_01140"/>
<feature type="chain" id="PRO_5004795312" evidence="2">
    <location>
        <begin position="23"/>
        <end position="834"/>
    </location>
</feature>
<evidence type="ECO:0000256" key="2">
    <source>
        <dbReference type="SAM" id="SignalP"/>
    </source>
</evidence>